<proteinExistence type="predicted"/>
<evidence type="ECO:0000313" key="3">
    <source>
        <dbReference type="Proteomes" id="UP001215280"/>
    </source>
</evidence>
<dbReference type="InterPro" id="IPR024983">
    <property type="entry name" value="CHAT_dom"/>
</dbReference>
<keyword evidence="3" id="KW-1185">Reference proteome</keyword>
<evidence type="ECO:0000313" key="2">
    <source>
        <dbReference type="EMBL" id="KAJ7774149.1"/>
    </source>
</evidence>
<comment type="caution">
    <text evidence="2">The sequence shown here is derived from an EMBL/GenBank/DDBJ whole genome shotgun (WGS) entry which is preliminary data.</text>
</comment>
<dbReference type="Gene3D" id="1.25.40.10">
    <property type="entry name" value="Tetratricopeptide repeat domain"/>
    <property type="match status" value="1"/>
</dbReference>
<organism evidence="2 3">
    <name type="scientific">Mycena maculata</name>
    <dbReference type="NCBI Taxonomy" id="230809"/>
    <lineage>
        <taxon>Eukaryota</taxon>
        <taxon>Fungi</taxon>
        <taxon>Dikarya</taxon>
        <taxon>Basidiomycota</taxon>
        <taxon>Agaricomycotina</taxon>
        <taxon>Agaricomycetes</taxon>
        <taxon>Agaricomycetidae</taxon>
        <taxon>Agaricales</taxon>
        <taxon>Marasmiineae</taxon>
        <taxon>Mycenaceae</taxon>
        <taxon>Mycena</taxon>
    </lineage>
</organism>
<reference evidence="2" key="1">
    <citation type="submission" date="2023-03" db="EMBL/GenBank/DDBJ databases">
        <title>Massive genome expansion in bonnet fungi (Mycena s.s.) driven by repeated elements and novel gene families across ecological guilds.</title>
        <authorList>
            <consortium name="Lawrence Berkeley National Laboratory"/>
            <person name="Harder C.B."/>
            <person name="Miyauchi S."/>
            <person name="Viragh M."/>
            <person name="Kuo A."/>
            <person name="Thoen E."/>
            <person name="Andreopoulos B."/>
            <person name="Lu D."/>
            <person name="Skrede I."/>
            <person name="Drula E."/>
            <person name="Henrissat B."/>
            <person name="Morin E."/>
            <person name="Kohler A."/>
            <person name="Barry K."/>
            <person name="LaButti K."/>
            <person name="Morin E."/>
            <person name="Salamov A."/>
            <person name="Lipzen A."/>
            <person name="Mereny Z."/>
            <person name="Hegedus B."/>
            <person name="Baldrian P."/>
            <person name="Stursova M."/>
            <person name="Weitz H."/>
            <person name="Taylor A."/>
            <person name="Grigoriev I.V."/>
            <person name="Nagy L.G."/>
            <person name="Martin F."/>
            <person name="Kauserud H."/>
        </authorList>
    </citation>
    <scope>NUCLEOTIDE SEQUENCE</scope>
    <source>
        <strain evidence="2">CBHHK188m</strain>
    </source>
</reference>
<dbReference type="PANTHER" id="PTHR19959">
    <property type="entry name" value="KINESIN LIGHT CHAIN"/>
    <property type="match status" value="1"/>
</dbReference>
<accession>A0AAD7K225</accession>
<dbReference type="InterPro" id="IPR011990">
    <property type="entry name" value="TPR-like_helical_dom_sf"/>
</dbReference>
<dbReference type="Proteomes" id="UP001215280">
    <property type="component" value="Unassembled WGS sequence"/>
</dbReference>
<dbReference type="PANTHER" id="PTHR19959:SF119">
    <property type="entry name" value="FUNGAL LIPASE-LIKE DOMAIN-CONTAINING PROTEIN"/>
    <property type="match status" value="1"/>
</dbReference>
<dbReference type="AlphaFoldDB" id="A0AAD7K225"/>
<feature type="non-terminal residue" evidence="2">
    <location>
        <position position="1088"/>
    </location>
</feature>
<dbReference type="Pfam" id="PF12770">
    <property type="entry name" value="CHAT"/>
    <property type="match status" value="1"/>
</dbReference>
<dbReference type="EMBL" id="JARJLG010000016">
    <property type="protein sequence ID" value="KAJ7774149.1"/>
    <property type="molecule type" value="Genomic_DNA"/>
</dbReference>
<feature type="domain" description="CHAT" evidence="1">
    <location>
        <begin position="819"/>
        <end position="1087"/>
    </location>
</feature>
<protein>
    <submittedName>
        <fullName evidence="2">CHAT domain-containing protein</fullName>
    </submittedName>
</protein>
<dbReference type="Gene3D" id="1.20.120.660">
    <property type="entry name" value="IL-4 antagonist (De novo design) like domain"/>
    <property type="match status" value="4"/>
</dbReference>
<evidence type="ECO:0000259" key="1">
    <source>
        <dbReference type="Pfam" id="PF12770"/>
    </source>
</evidence>
<sequence>HFDTSAVSFSDQYRKWGNLQDLEAALENSQAAVAHTPDHHPGLPMRLHGLAVSFRDRYQRSGNLQDLEAALDNSKAAVAHTPEGHPDLPGWLQNLAVLFRDRYRRSGNLQDLEAALVNDQVAVAHTPEGHPDLPGRFHSLAVSFRDQYRRSGKLQDLETALENSKAAVAHTPKGHPDLPGRLQNLAVSFRDQYQRSGDLQDLQAALENVQAAVAHTPEGHPDLPEQLQNLAVFFSDQYRRSGNLQDLEAALVNGQAAVAHTPESHPDLPRRLQNLAVFFSDQYQRSGNLQDLQAALENIQAAVAHTPVGHLDLPGRLQNLAVSFRDRYRRSGNLQDLEAALENVQAAVAHTPEGHPDLPRRLHHLALFFSDRYQRSGNLQDLEAALVNDQAAVAHTSESHPDLPRQLQNLAVSFRDRYQRSGNLQDLQAALENVQAAVAHTPEGHPDLPGQLQNLAESFRDRYRKSGNLQDLEAALENDQAAVAHTPEGHPDLPGRLQDLAESFRDRYQRSGNLQDLEAALENDQAAVAHTPEGHPDLPGQLQNLAVSFRYRYQRLGNLQDLDNALSTYGASFKSTSSNLVNSWKSALSWASLAKSHKPGQILEAYSAAFHLLPDILWIGTSIYVRQDTNRRINVAQATSDAISACIDLGNLFLAIELLEQGLGTSFQQLLQLKTNVDVLPQEYATELHNLSVELYSGTTENPQRVAAQRHALIRTIRQLPGLENFLLPRPYTDLCHVSQWGPIIILNSHPDHCDTIILFNPASDPLHIRLNVSVVSLKAQKSLLKDLIQGRIARSRESQISRMKGGREGLERGIEGLLVWIWTSVVKPIYTALEANGIISGRLWWCPTGDFTALPLHAADSKDQFIHSYTSTLGSLIEANSRKLLDDPSIGVVGVTHTGPGRYQALPGVQQEITNIISLVRDKYQLQSLIGEQATVNAVRAQLNDCAYIHLACHGAQDLVDPPKSCLQLYGGNLELETILQMPLPKAEFIFLAACQTAKGDAELVNESFHLGGGFIAAGFQGAIATMWSMCDEDGPVVAETVYGYLFGSGERPRALDGAKALQLAVRRLRDAGVPYERWVPFIHLGI</sequence>
<gene>
    <name evidence="2" type="ORF">DFH07DRAFT_733139</name>
</gene>
<name>A0AAD7K225_9AGAR</name>